<dbReference type="KEGG" id="rof:AAGW17_05140"/>
<dbReference type="EMBL" id="CP157197">
    <property type="protein sequence ID" value="XBG66298.1"/>
    <property type="molecule type" value="Genomic_DNA"/>
</dbReference>
<dbReference type="SUPFAM" id="SSF100950">
    <property type="entry name" value="NagB/RpiA/CoA transferase-like"/>
    <property type="match status" value="1"/>
</dbReference>
<reference evidence="1" key="1">
    <citation type="submission" date="2024-05" db="EMBL/GenBank/DDBJ databases">
        <title>Characterization of a novel Rickettsia species. (Rickettsia oklahomia sp. nov.) from Amblyomma americanum ticks.</title>
        <authorList>
            <person name="Korla P.K."/>
            <person name="Karounos M."/>
            <person name="Wilson J.M."/>
            <person name="Little S.E."/>
            <person name="Qurollo B.A."/>
        </authorList>
    </citation>
    <scope>NUCLEOTIDE SEQUENCE</scope>
    <source>
        <strain evidence="1">Oklahoma-10</strain>
    </source>
</reference>
<name>A0AAU7BYQ3_9RICK</name>
<proteinExistence type="predicted"/>
<dbReference type="RefSeq" id="WP_347938916.1">
    <property type="nucleotide sequence ID" value="NZ_CP157197.1"/>
</dbReference>
<evidence type="ECO:0000313" key="1">
    <source>
        <dbReference type="EMBL" id="XBG66298.1"/>
    </source>
</evidence>
<keyword evidence="1" id="KW-0808">Transferase</keyword>
<organism evidence="1">
    <name type="scientific">Rickettsia oklahomensis</name>
    <dbReference type="NCBI Taxonomy" id="3141789"/>
    <lineage>
        <taxon>Bacteria</taxon>
        <taxon>Pseudomonadati</taxon>
        <taxon>Pseudomonadota</taxon>
        <taxon>Alphaproteobacteria</taxon>
        <taxon>Rickettsiales</taxon>
        <taxon>Rickettsiaceae</taxon>
        <taxon>Rickettsieae</taxon>
        <taxon>Rickettsia</taxon>
        <taxon>belli group</taxon>
    </lineage>
</organism>
<sequence length="39" mass="4422">MHGNYSFFTKTSIGTIVEEGKETKEFNGKKYIMDNTTSS</sequence>
<dbReference type="AlphaFoldDB" id="A0AAU7BYQ3"/>
<dbReference type="InterPro" id="IPR004165">
    <property type="entry name" value="CoA_trans_fam_I"/>
</dbReference>
<accession>A0AAU7BYQ3</accession>
<dbReference type="GO" id="GO:0008410">
    <property type="term" value="F:CoA-transferase activity"/>
    <property type="evidence" value="ECO:0007669"/>
    <property type="project" value="InterPro"/>
</dbReference>
<dbReference type="Gene3D" id="3.40.1080.10">
    <property type="entry name" value="Glutaconate Coenzyme A-transferase"/>
    <property type="match status" value="1"/>
</dbReference>
<dbReference type="InterPro" id="IPR037171">
    <property type="entry name" value="NagB/RpiA_transferase-like"/>
</dbReference>
<dbReference type="EC" id="2.8.3.-" evidence="1"/>
<gene>
    <name evidence="1" type="ORF">AAGW17_05140</name>
</gene>
<dbReference type="Pfam" id="PF01144">
    <property type="entry name" value="CoA_trans"/>
    <property type="match status" value="1"/>
</dbReference>
<protein>
    <submittedName>
        <fullName evidence="1">CoA-transferase</fullName>
        <ecNumber evidence="1">2.8.3.-</ecNumber>
    </submittedName>
</protein>